<evidence type="ECO:0000313" key="3">
    <source>
        <dbReference type="Proteomes" id="UP000005438"/>
    </source>
</evidence>
<gene>
    <name evidence="2" type="ordered locus">Niako_0235</name>
</gene>
<dbReference type="KEGG" id="nko:Niako_0235"/>
<keyword evidence="1" id="KW-0812">Transmembrane</keyword>
<dbReference type="STRING" id="700598.Niako_0235"/>
<evidence type="ECO:0000256" key="1">
    <source>
        <dbReference type="SAM" id="Phobius"/>
    </source>
</evidence>
<evidence type="ECO:0000313" key="2">
    <source>
        <dbReference type="EMBL" id="AEV96635.1"/>
    </source>
</evidence>
<dbReference type="EMBL" id="CP003178">
    <property type="protein sequence ID" value="AEV96635.1"/>
    <property type="molecule type" value="Genomic_DNA"/>
</dbReference>
<sequence length="68" mass="7189">MKATRQLVSHCLVNGMTILRFAFITPSLYLIHSTIVSSSGGSGAGAGFLYHPFSATGVKRFVTPSLTS</sequence>
<keyword evidence="1" id="KW-0472">Membrane</keyword>
<dbReference type="Proteomes" id="UP000005438">
    <property type="component" value="Chromosome"/>
</dbReference>
<name>G8TMX3_NIAKG</name>
<organism evidence="2 3">
    <name type="scientific">Niastella koreensis (strain DSM 17620 / KACC 11465 / NBRC 106392 / GR20-10)</name>
    <dbReference type="NCBI Taxonomy" id="700598"/>
    <lineage>
        <taxon>Bacteria</taxon>
        <taxon>Pseudomonadati</taxon>
        <taxon>Bacteroidota</taxon>
        <taxon>Chitinophagia</taxon>
        <taxon>Chitinophagales</taxon>
        <taxon>Chitinophagaceae</taxon>
        <taxon>Niastella</taxon>
    </lineage>
</organism>
<keyword evidence="1" id="KW-1133">Transmembrane helix</keyword>
<accession>G8TMX3</accession>
<dbReference type="HOGENOM" id="CLU_2789685_0_0_10"/>
<feature type="transmembrane region" description="Helical" evidence="1">
    <location>
        <begin position="12"/>
        <end position="31"/>
    </location>
</feature>
<reference evidence="2 3" key="1">
    <citation type="submission" date="2011-12" db="EMBL/GenBank/DDBJ databases">
        <title>The complete genome of Niastella koreensis GR20-10.</title>
        <authorList>
            <consortium name="US DOE Joint Genome Institute (JGI-PGF)"/>
            <person name="Lucas S."/>
            <person name="Han J."/>
            <person name="Lapidus A."/>
            <person name="Bruce D."/>
            <person name="Goodwin L."/>
            <person name="Pitluck S."/>
            <person name="Peters L."/>
            <person name="Kyrpides N."/>
            <person name="Mavromatis K."/>
            <person name="Ivanova N."/>
            <person name="Mikhailova N."/>
            <person name="Davenport K."/>
            <person name="Saunders E."/>
            <person name="Detter J.C."/>
            <person name="Tapia R."/>
            <person name="Han C."/>
            <person name="Land M."/>
            <person name="Hauser L."/>
            <person name="Markowitz V."/>
            <person name="Cheng J.-F."/>
            <person name="Hugenholtz P."/>
            <person name="Woyke T."/>
            <person name="Wu D."/>
            <person name="Tindall B."/>
            <person name="Pomrenke H."/>
            <person name="Brambilla E."/>
            <person name="Klenk H.-P."/>
            <person name="Eisen J.A."/>
        </authorList>
    </citation>
    <scope>NUCLEOTIDE SEQUENCE [LARGE SCALE GENOMIC DNA]</scope>
    <source>
        <strain evidence="3">DSM 17620 / KACC 11465 / NBRC 106392 / GR20-10</strain>
    </source>
</reference>
<dbReference type="AlphaFoldDB" id="G8TMX3"/>
<proteinExistence type="predicted"/>
<protein>
    <submittedName>
        <fullName evidence="2">Uncharacterized protein</fullName>
    </submittedName>
</protein>